<dbReference type="GO" id="GO:0006974">
    <property type="term" value="P:DNA damage response"/>
    <property type="evidence" value="ECO:0007669"/>
    <property type="project" value="TreeGrafter"/>
</dbReference>
<proteinExistence type="predicted"/>
<dbReference type="Pfam" id="PF05360">
    <property type="entry name" value="YiaAB"/>
    <property type="match status" value="2"/>
</dbReference>
<feature type="transmembrane region" description="Helical" evidence="1">
    <location>
        <begin position="12"/>
        <end position="30"/>
    </location>
</feature>
<sequence length="148" mass="16387">MENKIQQTSAAFNAISWIAMIGGVIVYLIGLWNAEIPFNEKGYYIAVLVLGLFSAISLQKTVRDRMENIPTTDLYHGVCILAFLISVILLVAGLWNASLLLSEKGFYGVTFFLGLFGAVAVQKNVRDAVNKREGYISTSTIEPDDKEY</sequence>
<keyword evidence="1" id="KW-0812">Transmembrane</keyword>
<evidence type="ECO:0000313" key="4">
    <source>
        <dbReference type="Proteomes" id="UP000585363"/>
    </source>
</evidence>
<feature type="transmembrane region" description="Helical" evidence="1">
    <location>
        <begin position="105"/>
        <end position="122"/>
    </location>
</feature>
<dbReference type="InterPro" id="IPR008024">
    <property type="entry name" value="YiaAB"/>
</dbReference>
<feature type="domain" description="YiaAB two helix" evidence="2">
    <location>
        <begin position="75"/>
        <end position="127"/>
    </location>
</feature>
<evidence type="ECO:0000313" key="3">
    <source>
        <dbReference type="EMBL" id="NMP29877.1"/>
    </source>
</evidence>
<evidence type="ECO:0000256" key="1">
    <source>
        <dbReference type="SAM" id="Phobius"/>
    </source>
</evidence>
<feature type="transmembrane region" description="Helical" evidence="1">
    <location>
        <begin position="42"/>
        <end position="62"/>
    </location>
</feature>
<protein>
    <recommendedName>
        <fullName evidence="2">YiaAB two helix domain-containing protein</fullName>
    </recommendedName>
</protein>
<dbReference type="InterPro" id="IPR038972">
    <property type="entry name" value="YiaA-like"/>
</dbReference>
<dbReference type="Proteomes" id="UP000585363">
    <property type="component" value="Unassembled WGS sequence"/>
</dbReference>
<dbReference type="GO" id="GO:0005886">
    <property type="term" value="C:plasma membrane"/>
    <property type="evidence" value="ECO:0007669"/>
    <property type="project" value="TreeGrafter"/>
</dbReference>
<keyword evidence="1" id="KW-0472">Membrane</keyword>
<feature type="transmembrane region" description="Helical" evidence="1">
    <location>
        <begin position="74"/>
        <end position="93"/>
    </location>
</feature>
<reference evidence="3 4" key="2">
    <citation type="submission" date="2020-06" db="EMBL/GenBank/DDBJ databases">
        <title>Polyphasic characterization of a Rahnella strain isolated from tree sap.</title>
        <authorList>
            <person name="Kim I.S."/>
        </authorList>
    </citation>
    <scope>NUCLEOTIDE SEQUENCE [LARGE SCALE GENOMIC DNA]</scope>
    <source>
        <strain evidence="3 4">SAP-1</strain>
    </source>
</reference>
<feature type="domain" description="YiaAB two helix" evidence="2">
    <location>
        <begin position="12"/>
        <end position="64"/>
    </location>
</feature>
<comment type="caution">
    <text evidence="3">The sequence shown here is derived from an EMBL/GenBank/DDBJ whole genome shotgun (WGS) entry which is preliminary data.</text>
</comment>
<dbReference type="EMBL" id="JAADJU010000019">
    <property type="protein sequence ID" value="NMP29877.1"/>
    <property type="molecule type" value="Genomic_DNA"/>
</dbReference>
<dbReference type="AlphaFoldDB" id="A0A848MN59"/>
<dbReference type="NCBIfam" id="NF008482">
    <property type="entry name" value="PRK11383.1"/>
    <property type="match status" value="1"/>
</dbReference>
<evidence type="ECO:0000259" key="2">
    <source>
        <dbReference type="Pfam" id="PF05360"/>
    </source>
</evidence>
<dbReference type="PANTHER" id="PTHR37290:SF1">
    <property type="entry name" value="INNER MEMBRANE PROTEIN YIAA"/>
    <property type="match status" value="1"/>
</dbReference>
<keyword evidence="1" id="KW-1133">Transmembrane helix</keyword>
<name>A0A848MN59_9GAMM</name>
<accession>A0A848MN59</accession>
<dbReference type="PANTHER" id="PTHR37290">
    <property type="entry name" value="INNER MEMBRANE PROTEIN YIAA-RELATED"/>
    <property type="match status" value="1"/>
</dbReference>
<gene>
    <name evidence="3" type="ORF">GW590_23805</name>
</gene>
<organism evidence="3 4">
    <name type="scientific">Rouxiella aceris</name>
    <dbReference type="NCBI Taxonomy" id="2703884"/>
    <lineage>
        <taxon>Bacteria</taxon>
        <taxon>Pseudomonadati</taxon>
        <taxon>Pseudomonadota</taxon>
        <taxon>Gammaproteobacteria</taxon>
        <taxon>Enterobacterales</taxon>
        <taxon>Yersiniaceae</taxon>
        <taxon>Rouxiella</taxon>
    </lineage>
</organism>
<reference evidence="3 4" key="1">
    <citation type="submission" date="2020-01" db="EMBL/GenBank/DDBJ databases">
        <authorList>
            <person name="Lee S.D."/>
        </authorList>
    </citation>
    <scope>NUCLEOTIDE SEQUENCE [LARGE SCALE GENOMIC DNA]</scope>
    <source>
        <strain evidence="3 4">SAP-1</strain>
    </source>
</reference>
<keyword evidence="4" id="KW-1185">Reference proteome</keyword>
<dbReference type="RefSeq" id="WP_169405577.1">
    <property type="nucleotide sequence ID" value="NZ_JAADJU010000019.1"/>
</dbReference>